<keyword evidence="2" id="KW-1185">Reference proteome</keyword>
<accession>A0A975BNF9</accession>
<protein>
    <submittedName>
        <fullName evidence="1">Uncharacterized protein</fullName>
    </submittedName>
</protein>
<dbReference type="AlphaFoldDB" id="A0A975BNF9"/>
<reference evidence="1" key="1">
    <citation type="journal article" date="2021" name="Microb. Physiol.">
        <title>Proteogenomic Insights into the Physiology of Marine, Sulfate-Reducing, Filamentous Desulfonema limicola and Desulfonema magnum.</title>
        <authorList>
            <person name="Schnaars V."/>
            <person name="Wohlbrand L."/>
            <person name="Scheve S."/>
            <person name="Hinrichs C."/>
            <person name="Reinhardt R."/>
            <person name="Rabus R."/>
        </authorList>
    </citation>
    <scope>NUCLEOTIDE SEQUENCE</scope>
    <source>
        <strain evidence="1">4be13</strain>
    </source>
</reference>
<evidence type="ECO:0000313" key="2">
    <source>
        <dbReference type="Proteomes" id="UP000663722"/>
    </source>
</evidence>
<dbReference type="EMBL" id="CP061800">
    <property type="protein sequence ID" value="QTA88718.1"/>
    <property type="molecule type" value="Genomic_DNA"/>
</dbReference>
<dbReference type="KEGG" id="dmm:dnm_047650"/>
<organism evidence="1 2">
    <name type="scientific">Desulfonema magnum</name>
    <dbReference type="NCBI Taxonomy" id="45655"/>
    <lineage>
        <taxon>Bacteria</taxon>
        <taxon>Pseudomonadati</taxon>
        <taxon>Thermodesulfobacteriota</taxon>
        <taxon>Desulfobacteria</taxon>
        <taxon>Desulfobacterales</taxon>
        <taxon>Desulfococcaceae</taxon>
        <taxon>Desulfonema</taxon>
    </lineage>
</organism>
<name>A0A975BNF9_9BACT</name>
<dbReference type="Proteomes" id="UP000663722">
    <property type="component" value="Chromosome"/>
</dbReference>
<proteinExistence type="predicted"/>
<evidence type="ECO:0000313" key="1">
    <source>
        <dbReference type="EMBL" id="QTA88718.1"/>
    </source>
</evidence>
<gene>
    <name evidence="1" type="ORF">dnm_047650</name>
</gene>
<sequence>MFEQYLLIHLKSLLFFKTMQRLSKWPGIFSKNTRNTGGVR</sequence>